<sequence length="772" mass="90396">MSYDAKQGSNSFHQACDSCRLRKMKCSKDYPICQKCKEHNWKCVYSPRTIRSPLTRTHLTKVEGRVNSLERLLKKILPEDVEINDLLRTMEASDKTPILDNSYNDNSTDKQFYKQVSLTTNDFKSVPVTLKNINKLSRKKERVSDPEKLEFQPEDYLININKSDLNTYDERDDFNANTDVFDSNVDGMAALSNSLGMDVETKDTNGYFGINSSNGLLKFLQVKSERNDNDSIKLNLNKSKYNSPFEDDEEVDNSYLDDNINHIWRSINSGKIEDLLDNTRFQSLMVDSYFENYHTVYPFIDKKKFLSKFHDYLSKNAEIAVFDDINEDVDSNMCFHIQLNTLLAIGVWCKYGETSRIHNYYYMRIKNLIQHFNIFEYSNIELLGSFVLLSNYVQKNNKPNTGWNYLGIAARIATSLGLHKQIKIDKSALQNLPNAKEKKRELYQEIENRKRLWWGMYFFDVGTTLTFGRPLTIPPLSTIDLEMVLNVDDNLLLHENIENFRDAVVNYPTIYTGLIYESELTKISTRIYNYNYTVLHMKNDKSKMLGLLDMAHLLENFEKSLPMYFNQDENIANQNYLESCPHTQGNYEIPKWFKLTRLRLNCRYRNLLMLIFRYILWEPISDKSRDMTFLSLVKQCRHMCFKASVQTINIIDHHVKSNELDFLSSWYAVYFLFQATLIPILKLSIDDKITSNGVDKFYANDAEVYNYIELSKENFKKLKGYNRLASKFLKLIDLLVYDNQNLKEGGYDWSRTNNAELGNFSDIFQQGDFGQI</sequence>
<dbReference type="InParanoid" id="G8YDY4"/>
<dbReference type="PROSITE" id="PS50048">
    <property type="entry name" value="ZN2_CY6_FUNGAL_2"/>
    <property type="match status" value="1"/>
</dbReference>
<feature type="domain" description="Zn(2)-C6 fungal-type" evidence="11">
    <location>
        <begin position="15"/>
        <end position="45"/>
    </location>
</feature>
<dbReference type="Pfam" id="PF00172">
    <property type="entry name" value="Zn_clus"/>
    <property type="match status" value="1"/>
</dbReference>
<dbReference type="Proteomes" id="UP000005222">
    <property type="component" value="Chromosome I"/>
</dbReference>
<dbReference type="FunCoup" id="G8YDY4">
    <property type="interactions" value="1408"/>
</dbReference>
<dbReference type="OrthoDB" id="3364175at2759"/>
<dbReference type="PROSITE" id="PS00463">
    <property type="entry name" value="ZN2_CY6_FUNGAL_1"/>
    <property type="match status" value="1"/>
</dbReference>
<evidence type="ECO:0000256" key="7">
    <source>
        <dbReference type="ARBA" id="ARBA00023159"/>
    </source>
</evidence>
<organism evidence="12 13">
    <name type="scientific">Pichia sorbitophila (strain ATCC MYA-4447 / BCRC 22081 / CBS 7064 / NBRC 10061 / NRRL Y-12695)</name>
    <name type="common">Hybrid yeast</name>
    <dbReference type="NCBI Taxonomy" id="559304"/>
    <lineage>
        <taxon>Eukaryota</taxon>
        <taxon>Fungi</taxon>
        <taxon>Dikarya</taxon>
        <taxon>Ascomycota</taxon>
        <taxon>Saccharomycotina</taxon>
        <taxon>Pichiomycetes</taxon>
        <taxon>Debaryomycetaceae</taxon>
        <taxon>Millerozyma</taxon>
    </lineage>
</organism>
<evidence type="ECO:0000259" key="11">
    <source>
        <dbReference type="PROSITE" id="PS50048"/>
    </source>
</evidence>
<gene>
    <name evidence="12" type="primary">Piso0_001283</name>
    <name evidence="12" type="ORF">GNLVRS01_PISO0I01526g</name>
</gene>
<dbReference type="GO" id="GO:0006012">
    <property type="term" value="P:galactose metabolic process"/>
    <property type="evidence" value="ECO:0007669"/>
    <property type="project" value="UniProtKB-KW"/>
</dbReference>
<keyword evidence="5" id="KW-0238">DNA-binding</keyword>
<protein>
    <submittedName>
        <fullName evidence="12">Piso0_001283 protein</fullName>
    </submittedName>
</protein>
<dbReference type="PANTHER" id="PTHR47424">
    <property type="entry name" value="REGULATORY PROTEIN GAL4"/>
    <property type="match status" value="1"/>
</dbReference>
<dbReference type="Pfam" id="PF03902">
    <property type="entry name" value="Gal4_dimer"/>
    <property type="match status" value="1"/>
</dbReference>
<dbReference type="InterPro" id="IPR001138">
    <property type="entry name" value="Zn2Cys6_DnaBD"/>
</dbReference>
<evidence type="ECO:0000256" key="4">
    <source>
        <dbReference type="ARBA" id="ARBA00023015"/>
    </source>
</evidence>
<dbReference type="PANTHER" id="PTHR47424:SF3">
    <property type="entry name" value="REGULATORY PROTEIN GAL4"/>
    <property type="match status" value="1"/>
</dbReference>
<dbReference type="Gene3D" id="1.20.5.170">
    <property type="match status" value="1"/>
</dbReference>
<dbReference type="GO" id="GO:0006351">
    <property type="term" value="P:DNA-templated transcription"/>
    <property type="evidence" value="ECO:0007669"/>
    <property type="project" value="InterPro"/>
</dbReference>
<dbReference type="SUPFAM" id="SSF57701">
    <property type="entry name" value="Zn2/Cys6 DNA-binding domain"/>
    <property type="match status" value="1"/>
</dbReference>
<evidence type="ECO:0000256" key="10">
    <source>
        <dbReference type="ARBA" id="ARBA00023277"/>
    </source>
</evidence>
<dbReference type="OMA" id="PEGTGYF"/>
<dbReference type="CDD" id="cd12148">
    <property type="entry name" value="fungal_TF_MHR"/>
    <property type="match status" value="1"/>
</dbReference>
<evidence type="ECO:0000256" key="5">
    <source>
        <dbReference type="ARBA" id="ARBA00023125"/>
    </source>
</evidence>
<dbReference type="GO" id="GO:0000435">
    <property type="term" value="P:positive regulation of transcription from RNA polymerase II promoter by galactose"/>
    <property type="evidence" value="ECO:0007669"/>
    <property type="project" value="TreeGrafter"/>
</dbReference>
<dbReference type="InterPro" id="IPR051127">
    <property type="entry name" value="Fungal_SecMet_Regulators"/>
</dbReference>
<dbReference type="Pfam" id="PF04082">
    <property type="entry name" value="Fungal_trans"/>
    <property type="match status" value="1"/>
</dbReference>
<name>G8YDY4_PICSO</name>
<dbReference type="GO" id="GO:0008270">
    <property type="term" value="F:zinc ion binding"/>
    <property type="evidence" value="ECO:0007669"/>
    <property type="project" value="InterPro"/>
</dbReference>
<evidence type="ECO:0000256" key="2">
    <source>
        <dbReference type="ARBA" id="ARBA00022723"/>
    </source>
</evidence>
<dbReference type="HOGENOM" id="CLU_008599_2_0_1"/>
<proteinExistence type="predicted"/>
<dbReference type="Gene3D" id="4.10.240.10">
    <property type="entry name" value="Zn(2)-C6 fungal-type DNA-binding domain"/>
    <property type="match status" value="1"/>
</dbReference>
<evidence type="ECO:0000256" key="6">
    <source>
        <dbReference type="ARBA" id="ARBA00023144"/>
    </source>
</evidence>
<keyword evidence="9" id="KW-0539">Nucleus</keyword>
<dbReference type="InterPro" id="IPR007219">
    <property type="entry name" value="XnlR_reg_dom"/>
</dbReference>
<dbReference type="InterPro" id="IPR005600">
    <property type="entry name" value="Gal4_dimer_dom"/>
</dbReference>
<dbReference type="CDD" id="cd14654">
    <property type="entry name" value="ZIP_Gal4"/>
    <property type="match status" value="1"/>
</dbReference>
<keyword evidence="6" id="KW-0299">Galactose metabolism</keyword>
<dbReference type="EMBL" id="FO082051">
    <property type="protein sequence ID" value="CCE81383.1"/>
    <property type="molecule type" value="Genomic_DNA"/>
</dbReference>
<evidence type="ECO:0000256" key="9">
    <source>
        <dbReference type="ARBA" id="ARBA00023242"/>
    </source>
</evidence>
<dbReference type="GO" id="GO:0000981">
    <property type="term" value="F:DNA-binding transcription factor activity, RNA polymerase II-specific"/>
    <property type="evidence" value="ECO:0007669"/>
    <property type="project" value="InterPro"/>
</dbReference>
<accession>G8YDY4</accession>
<keyword evidence="13" id="KW-1185">Reference proteome</keyword>
<evidence type="ECO:0000313" key="12">
    <source>
        <dbReference type="EMBL" id="CCE81383.1"/>
    </source>
</evidence>
<evidence type="ECO:0000256" key="8">
    <source>
        <dbReference type="ARBA" id="ARBA00023163"/>
    </source>
</evidence>
<keyword evidence="2" id="KW-0479">Metal-binding</keyword>
<dbReference type="SMART" id="SM00066">
    <property type="entry name" value="GAL4"/>
    <property type="match status" value="1"/>
</dbReference>
<dbReference type="AlphaFoldDB" id="G8YDY4"/>
<dbReference type="GO" id="GO:0000978">
    <property type="term" value="F:RNA polymerase II cis-regulatory region sequence-specific DNA binding"/>
    <property type="evidence" value="ECO:0007669"/>
    <property type="project" value="TreeGrafter"/>
</dbReference>
<keyword evidence="4" id="KW-0805">Transcription regulation</keyword>
<dbReference type="STRING" id="559304.G8YDY4"/>
<keyword evidence="10" id="KW-0119">Carbohydrate metabolism</keyword>
<dbReference type="CDD" id="cd00067">
    <property type="entry name" value="GAL4"/>
    <property type="match status" value="1"/>
</dbReference>
<keyword evidence="7" id="KW-0010">Activator</keyword>
<keyword evidence="3" id="KW-0862">Zinc</keyword>
<reference evidence="12 13" key="1">
    <citation type="journal article" date="2012" name="G3 (Bethesda)">
        <title>Pichia sorbitophila, an interspecies yeast hybrid reveals early steps of genome resolution following polyploidization.</title>
        <authorList>
            <person name="Leh Louis V."/>
            <person name="Despons L."/>
            <person name="Friedrich A."/>
            <person name="Martin T."/>
            <person name="Durrens P."/>
            <person name="Casaregola S."/>
            <person name="Neuveglise C."/>
            <person name="Fairhead C."/>
            <person name="Marck C."/>
            <person name="Cruz J.A."/>
            <person name="Straub M.L."/>
            <person name="Kugler V."/>
            <person name="Sacerdot C."/>
            <person name="Uzunov Z."/>
            <person name="Thierry A."/>
            <person name="Weiss S."/>
            <person name="Bleykasten C."/>
            <person name="De Montigny J."/>
            <person name="Jacques N."/>
            <person name="Jung P."/>
            <person name="Lemaire M."/>
            <person name="Mallet S."/>
            <person name="Morel G."/>
            <person name="Richard G.F."/>
            <person name="Sarkar A."/>
            <person name="Savel G."/>
            <person name="Schacherer J."/>
            <person name="Seret M.L."/>
            <person name="Talla E."/>
            <person name="Samson G."/>
            <person name="Jubin C."/>
            <person name="Poulain J."/>
            <person name="Vacherie B."/>
            <person name="Barbe V."/>
            <person name="Pelletier E."/>
            <person name="Sherman D.J."/>
            <person name="Westhof E."/>
            <person name="Weissenbach J."/>
            <person name="Baret P.V."/>
            <person name="Wincker P."/>
            <person name="Gaillardin C."/>
            <person name="Dujon B."/>
            <person name="Souciet J.L."/>
        </authorList>
    </citation>
    <scope>NUCLEOTIDE SEQUENCE [LARGE SCALE GENOMIC DNA]</scope>
    <source>
        <strain evidence="13">ATCC MYA-4447 / BCRC 22081 / CBS 7064 / NBRC 10061 / NRRL Y-12695</strain>
    </source>
</reference>
<dbReference type="SMART" id="SM00906">
    <property type="entry name" value="Fungal_trans"/>
    <property type="match status" value="1"/>
</dbReference>
<dbReference type="InterPro" id="IPR036864">
    <property type="entry name" value="Zn2-C6_fun-type_DNA-bd_sf"/>
</dbReference>
<evidence type="ECO:0000256" key="3">
    <source>
        <dbReference type="ARBA" id="ARBA00022833"/>
    </source>
</evidence>
<comment type="subcellular location">
    <subcellularLocation>
        <location evidence="1">Nucleus</location>
    </subcellularLocation>
</comment>
<dbReference type="FunFam" id="4.10.240.10:FF:000009">
    <property type="entry name" value="C6 transcription factor (Gal4)"/>
    <property type="match status" value="1"/>
</dbReference>
<evidence type="ECO:0000313" key="13">
    <source>
        <dbReference type="Proteomes" id="UP000005222"/>
    </source>
</evidence>
<dbReference type="eggNOG" id="ENOG502QSMN">
    <property type="taxonomic scope" value="Eukaryota"/>
</dbReference>
<keyword evidence="8" id="KW-0804">Transcription</keyword>
<evidence type="ECO:0000256" key="1">
    <source>
        <dbReference type="ARBA" id="ARBA00004123"/>
    </source>
</evidence>
<dbReference type="GO" id="GO:0005634">
    <property type="term" value="C:nucleus"/>
    <property type="evidence" value="ECO:0007669"/>
    <property type="project" value="UniProtKB-SubCell"/>
</dbReference>